<evidence type="ECO:0000313" key="1">
    <source>
        <dbReference type="EMBL" id="GAA2700689.1"/>
    </source>
</evidence>
<accession>A0ABN3TE14</accession>
<name>A0ABN3TE14_9ACTN</name>
<proteinExistence type="predicted"/>
<dbReference type="Proteomes" id="UP001499989">
    <property type="component" value="Unassembled WGS sequence"/>
</dbReference>
<reference evidence="1 2" key="1">
    <citation type="journal article" date="2019" name="Int. J. Syst. Evol. Microbiol.">
        <title>The Global Catalogue of Microorganisms (GCM) 10K type strain sequencing project: providing services to taxonomists for standard genome sequencing and annotation.</title>
        <authorList>
            <consortium name="The Broad Institute Genomics Platform"/>
            <consortium name="The Broad Institute Genome Sequencing Center for Infectious Disease"/>
            <person name="Wu L."/>
            <person name="Ma J."/>
        </authorList>
    </citation>
    <scope>NUCLEOTIDE SEQUENCE [LARGE SCALE GENOMIC DNA]</scope>
    <source>
        <strain evidence="1 2">JCM 4531</strain>
    </source>
</reference>
<comment type="caution">
    <text evidence="1">The sequence shown here is derived from an EMBL/GenBank/DDBJ whole genome shotgun (WGS) entry which is preliminary data.</text>
</comment>
<organism evidence="1 2">
    <name type="scientific">Streptomyces violaceolatus</name>
    <dbReference type="NCBI Taxonomy" id="67378"/>
    <lineage>
        <taxon>Bacteria</taxon>
        <taxon>Bacillati</taxon>
        <taxon>Actinomycetota</taxon>
        <taxon>Actinomycetes</taxon>
        <taxon>Kitasatosporales</taxon>
        <taxon>Streptomycetaceae</taxon>
        <taxon>Streptomyces</taxon>
        <taxon>Streptomyces violaceoruber group</taxon>
    </lineage>
</organism>
<keyword evidence="2" id="KW-1185">Reference proteome</keyword>
<sequence length="171" mass="18367">MPGEALAEDTRFELVRGCPNTLSKCSYGGPEQAVPVLACGGSFGVALFGQGRTGANETRTETSRSLLALPTATPIRLQSQSGQVVQLQSDVVDDPALCLAVDRGVDILRKRYEIAIHPLAARMRIEIGVMREPRLAAKSSASGVVRNAINPIHAREMSARNPQMRCKVTNL</sequence>
<gene>
    <name evidence="1" type="ORF">GCM10010310_69340</name>
</gene>
<dbReference type="EMBL" id="BAAASK010000033">
    <property type="protein sequence ID" value="GAA2700689.1"/>
    <property type="molecule type" value="Genomic_DNA"/>
</dbReference>
<evidence type="ECO:0000313" key="2">
    <source>
        <dbReference type="Proteomes" id="UP001499989"/>
    </source>
</evidence>
<protein>
    <submittedName>
        <fullName evidence="1">Uncharacterized protein</fullName>
    </submittedName>
</protein>